<proteinExistence type="predicted"/>
<reference evidence="1" key="1">
    <citation type="submission" date="2022-09" db="EMBL/GenBank/DDBJ databases">
        <title>Diverse halophilic archaea isolated from saline environments.</title>
        <authorList>
            <person name="Cui H.-L."/>
        </authorList>
    </citation>
    <scope>NUCLEOTIDE SEQUENCE</scope>
    <source>
        <strain evidence="1">ZS-35-S2</strain>
    </source>
</reference>
<evidence type="ECO:0000313" key="2">
    <source>
        <dbReference type="Proteomes" id="UP001057580"/>
    </source>
</evidence>
<dbReference type="GO" id="GO:0004061">
    <property type="term" value="F:arylformamidase activity"/>
    <property type="evidence" value="ECO:0007669"/>
    <property type="project" value="InterPro"/>
</dbReference>
<keyword evidence="2" id="KW-1185">Reference proteome</keyword>
<dbReference type="KEGG" id="ssai:N0B31_14405"/>
<dbReference type="SUPFAM" id="SSF102198">
    <property type="entry name" value="Putative cyclase"/>
    <property type="match status" value="1"/>
</dbReference>
<gene>
    <name evidence="1" type="ORF">N0B31_14405</name>
</gene>
<dbReference type="AlphaFoldDB" id="A0A9E7U9T0"/>
<dbReference type="EMBL" id="CP104003">
    <property type="protein sequence ID" value="UWM53327.1"/>
    <property type="molecule type" value="Genomic_DNA"/>
</dbReference>
<dbReference type="GO" id="GO:0019441">
    <property type="term" value="P:L-tryptophan catabolic process to kynurenine"/>
    <property type="evidence" value="ECO:0007669"/>
    <property type="project" value="InterPro"/>
</dbReference>
<dbReference type="Pfam" id="PF04199">
    <property type="entry name" value="Cyclase"/>
    <property type="match status" value="1"/>
</dbReference>
<dbReference type="Proteomes" id="UP001057580">
    <property type="component" value="Chromosome"/>
</dbReference>
<dbReference type="InterPro" id="IPR037175">
    <property type="entry name" value="KFase_sf"/>
</dbReference>
<dbReference type="InterPro" id="IPR007325">
    <property type="entry name" value="KFase/CYL"/>
</dbReference>
<name>A0A9E7U9T0_9EURY</name>
<accession>A0A9E7U9T0</accession>
<evidence type="ECO:0000313" key="1">
    <source>
        <dbReference type="EMBL" id="UWM53327.1"/>
    </source>
</evidence>
<sequence length="274" mass="29629">MTLDLTDTELVDLSIGIEPDAPSEPFPGSVEYHSHEDGAELLAENLHGLGIEDVDAADFPDGIGLAWEEVHAITHTGTHLDAPWHYGPESGGEPAKTIDEVPLEWCRGNAVVLDFTWKEPGSEITPDELDAQLEALDHELAPGEIVLLETGADDLWGTPEYLTEFPGMSGAATKHLVEQGVKVIGTDAYGFDKPFGEMGRRYVETGDEGELWPAHFAGRDVEYCQIEKLANLDALPRRTDVPLVTFPVVVEGASAGWVRPVAMFDETLGGEGDA</sequence>
<organism evidence="1 2">
    <name type="scientific">Salinirubellus salinus</name>
    <dbReference type="NCBI Taxonomy" id="1364945"/>
    <lineage>
        <taxon>Archaea</taxon>
        <taxon>Methanobacteriati</taxon>
        <taxon>Methanobacteriota</taxon>
        <taxon>Stenosarchaea group</taxon>
        <taxon>Halobacteria</taxon>
        <taxon>Halobacteriales</taxon>
        <taxon>Natronomonadaceae</taxon>
        <taxon>Salinirubellus</taxon>
    </lineage>
</organism>
<dbReference type="Gene3D" id="3.50.30.50">
    <property type="entry name" value="Putative cyclase"/>
    <property type="match status" value="1"/>
</dbReference>
<dbReference type="PANTHER" id="PTHR43564">
    <property type="entry name" value="KYNURENINE FORMAMIDASE-LIKE PROTEIN"/>
    <property type="match status" value="1"/>
</dbReference>
<dbReference type="PANTHER" id="PTHR43564:SF2">
    <property type="entry name" value="BLR6059 PROTEIN"/>
    <property type="match status" value="1"/>
</dbReference>
<protein>
    <submittedName>
        <fullName evidence="1">Cyclase family protein</fullName>
    </submittedName>
</protein>